<feature type="transmembrane region" description="Helical" evidence="6">
    <location>
        <begin position="25"/>
        <end position="45"/>
    </location>
</feature>
<keyword evidence="6" id="KW-1133">Transmembrane helix</keyword>
<evidence type="ECO:0000313" key="9">
    <source>
        <dbReference type="Proteomes" id="UP000245698"/>
    </source>
</evidence>
<evidence type="ECO:0000256" key="4">
    <source>
        <dbReference type="ARBA" id="ARBA00023157"/>
    </source>
</evidence>
<reference evidence="9" key="1">
    <citation type="submission" date="2016-12" db="EMBL/GenBank/DDBJ databases">
        <authorList>
            <person name="Brunel B."/>
        </authorList>
    </citation>
    <scope>NUCLEOTIDE SEQUENCE [LARGE SCALE GENOMIC DNA]</scope>
</reference>
<keyword evidence="6" id="KW-0472">Membrane</keyword>
<dbReference type="InterPro" id="IPR004799">
    <property type="entry name" value="Periplasmic_diS_OxRdtase_DsbE"/>
</dbReference>
<evidence type="ECO:0000256" key="3">
    <source>
        <dbReference type="ARBA" id="ARBA00022748"/>
    </source>
</evidence>
<evidence type="ECO:0000256" key="1">
    <source>
        <dbReference type="ARBA" id="ARBA00004196"/>
    </source>
</evidence>
<evidence type="ECO:0000256" key="5">
    <source>
        <dbReference type="ARBA" id="ARBA00023284"/>
    </source>
</evidence>
<dbReference type="PROSITE" id="PS51352">
    <property type="entry name" value="THIOREDOXIN_2"/>
    <property type="match status" value="1"/>
</dbReference>
<dbReference type="CDD" id="cd03010">
    <property type="entry name" value="TlpA_like_DsbE"/>
    <property type="match status" value="1"/>
</dbReference>
<dbReference type="InterPro" id="IPR050553">
    <property type="entry name" value="Thioredoxin_ResA/DsbE_sf"/>
</dbReference>
<dbReference type="EMBL" id="FUIG01000044">
    <property type="protein sequence ID" value="SJM33677.1"/>
    <property type="molecule type" value="Genomic_DNA"/>
</dbReference>
<dbReference type="InterPro" id="IPR013766">
    <property type="entry name" value="Thioredoxin_domain"/>
</dbReference>
<dbReference type="InterPro" id="IPR013740">
    <property type="entry name" value="Redoxin"/>
</dbReference>
<name>A0A2P9ARH0_9HYPH</name>
<comment type="subcellular location">
    <subcellularLocation>
        <location evidence="1">Cell envelope</location>
    </subcellularLocation>
</comment>
<evidence type="ECO:0000313" key="8">
    <source>
        <dbReference type="EMBL" id="SJM33677.1"/>
    </source>
</evidence>
<dbReference type="GO" id="GO:0030288">
    <property type="term" value="C:outer membrane-bounded periplasmic space"/>
    <property type="evidence" value="ECO:0007669"/>
    <property type="project" value="InterPro"/>
</dbReference>
<keyword evidence="5" id="KW-0676">Redox-active center</keyword>
<dbReference type="GO" id="GO:0015036">
    <property type="term" value="F:disulfide oxidoreductase activity"/>
    <property type="evidence" value="ECO:0007669"/>
    <property type="project" value="InterPro"/>
</dbReference>
<dbReference type="GO" id="GO:0017004">
    <property type="term" value="P:cytochrome complex assembly"/>
    <property type="evidence" value="ECO:0007669"/>
    <property type="project" value="UniProtKB-KW"/>
</dbReference>
<dbReference type="PANTHER" id="PTHR42852">
    <property type="entry name" value="THIOL:DISULFIDE INTERCHANGE PROTEIN DSBE"/>
    <property type="match status" value="1"/>
</dbReference>
<dbReference type="Gene3D" id="3.40.30.10">
    <property type="entry name" value="Glutaredoxin"/>
    <property type="match status" value="1"/>
</dbReference>
<dbReference type="InterPro" id="IPR017937">
    <property type="entry name" value="Thioredoxin_CS"/>
</dbReference>
<evidence type="ECO:0000259" key="7">
    <source>
        <dbReference type="PROSITE" id="PS51352"/>
    </source>
</evidence>
<proteinExistence type="inferred from homology"/>
<sequence length="204" mass="22353">MTAGDDIRADADPTEVERRMVPRRLVFLLPVTLFAVLAGLLAWGLTRNATDIPSALIGKAVPEFSLPPVQGRTLGLSSSDLRHEVSLINVFASWCVACREEHPVFMQLAASKKVPLHGLNYKDRPDDAAQWLDTMGDPYARTGADLNGRVAIDWGVYGVPETFVVSADGHIAYKHIGAVTEQALNETILPLVERLQTEAKERQP</sequence>
<organism evidence="8 9">
    <name type="scientific">Mesorhizobium delmotii</name>
    <dbReference type="NCBI Taxonomy" id="1631247"/>
    <lineage>
        <taxon>Bacteria</taxon>
        <taxon>Pseudomonadati</taxon>
        <taxon>Pseudomonadota</taxon>
        <taxon>Alphaproteobacteria</taxon>
        <taxon>Hyphomicrobiales</taxon>
        <taxon>Phyllobacteriaceae</taxon>
        <taxon>Mesorhizobium</taxon>
    </lineage>
</organism>
<dbReference type="PROSITE" id="PS00194">
    <property type="entry name" value="THIOREDOXIN_1"/>
    <property type="match status" value="1"/>
</dbReference>
<keyword evidence="3" id="KW-0201">Cytochrome c-type biogenesis</keyword>
<gene>
    <name evidence="8" type="primary">cycY</name>
    <name evidence="8" type="ORF">BQ8482_360078</name>
</gene>
<dbReference type="AlphaFoldDB" id="A0A2P9ARH0"/>
<dbReference type="NCBIfam" id="TIGR00385">
    <property type="entry name" value="dsbE"/>
    <property type="match status" value="1"/>
</dbReference>
<keyword evidence="6" id="KW-0812">Transmembrane</keyword>
<dbReference type="InterPro" id="IPR036249">
    <property type="entry name" value="Thioredoxin-like_sf"/>
</dbReference>
<comment type="similarity">
    <text evidence="2">Belongs to the thioredoxin family. DsbE subfamily.</text>
</comment>
<evidence type="ECO:0000256" key="6">
    <source>
        <dbReference type="SAM" id="Phobius"/>
    </source>
</evidence>
<dbReference type="Proteomes" id="UP000245698">
    <property type="component" value="Unassembled WGS sequence"/>
</dbReference>
<feature type="domain" description="Thioredoxin" evidence="7">
    <location>
        <begin position="55"/>
        <end position="197"/>
    </location>
</feature>
<evidence type="ECO:0000256" key="2">
    <source>
        <dbReference type="ARBA" id="ARBA00007758"/>
    </source>
</evidence>
<protein>
    <submittedName>
        <fullName evidence="8">Thiol:disulfide interchange protein CycY</fullName>
    </submittedName>
</protein>
<dbReference type="Pfam" id="PF08534">
    <property type="entry name" value="Redoxin"/>
    <property type="match status" value="1"/>
</dbReference>
<dbReference type="PANTHER" id="PTHR42852:SF6">
    <property type="entry name" value="THIOL:DISULFIDE INTERCHANGE PROTEIN DSBE"/>
    <property type="match status" value="1"/>
</dbReference>
<keyword evidence="4" id="KW-1015">Disulfide bond</keyword>
<dbReference type="SUPFAM" id="SSF52833">
    <property type="entry name" value="Thioredoxin-like"/>
    <property type="match status" value="1"/>
</dbReference>
<keyword evidence="9" id="KW-1185">Reference proteome</keyword>
<accession>A0A2P9ARH0</accession>
<dbReference type="RefSeq" id="WP_123150367.1">
    <property type="nucleotide sequence ID" value="NZ_FUIG01000044.1"/>
</dbReference>